<evidence type="ECO:0000313" key="1">
    <source>
        <dbReference type="EMBL" id="MBX64213.1"/>
    </source>
</evidence>
<protein>
    <submittedName>
        <fullName evidence="1">Uncharacterized protein</fullName>
    </submittedName>
</protein>
<dbReference type="AlphaFoldDB" id="A0A2P2QB82"/>
<accession>A0A2P2QB82</accession>
<reference evidence="1" key="1">
    <citation type="submission" date="2018-02" db="EMBL/GenBank/DDBJ databases">
        <title>Rhizophora mucronata_Transcriptome.</title>
        <authorList>
            <person name="Meera S.P."/>
            <person name="Sreeshan A."/>
            <person name="Augustine A."/>
        </authorList>
    </citation>
    <scope>NUCLEOTIDE SEQUENCE</scope>
    <source>
        <tissue evidence="1">Leaf</tissue>
    </source>
</reference>
<proteinExistence type="predicted"/>
<organism evidence="1">
    <name type="scientific">Rhizophora mucronata</name>
    <name type="common">Asiatic mangrove</name>
    <dbReference type="NCBI Taxonomy" id="61149"/>
    <lineage>
        <taxon>Eukaryota</taxon>
        <taxon>Viridiplantae</taxon>
        <taxon>Streptophyta</taxon>
        <taxon>Embryophyta</taxon>
        <taxon>Tracheophyta</taxon>
        <taxon>Spermatophyta</taxon>
        <taxon>Magnoliopsida</taxon>
        <taxon>eudicotyledons</taxon>
        <taxon>Gunneridae</taxon>
        <taxon>Pentapetalae</taxon>
        <taxon>rosids</taxon>
        <taxon>fabids</taxon>
        <taxon>Malpighiales</taxon>
        <taxon>Rhizophoraceae</taxon>
        <taxon>Rhizophora</taxon>
    </lineage>
</organism>
<sequence>MSYFHIEKATLVLEVTLFSSDMDVDNACHLLAFVLGPKKIV</sequence>
<name>A0A2P2QB82_RHIMU</name>
<dbReference type="EMBL" id="GGEC01083729">
    <property type="protein sequence ID" value="MBX64213.1"/>
    <property type="molecule type" value="Transcribed_RNA"/>
</dbReference>